<evidence type="ECO:0000313" key="2">
    <source>
        <dbReference type="Proteomes" id="UP000886595"/>
    </source>
</evidence>
<dbReference type="AlphaFoldDB" id="A0A8X7QFV1"/>
<proteinExistence type="predicted"/>
<accession>A0A8X7QFV1</accession>
<name>A0A8X7QFV1_BRACI</name>
<dbReference type="OrthoDB" id="10529651at2759"/>
<evidence type="ECO:0000313" key="1">
    <source>
        <dbReference type="EMBL" id="KAG2269495.1"/>
    </source>
</evidence>
<comment type="caution">
    <text evidence="1">The sequence shown here is derived from an EMBL/GenBank/DDBJ whole genome shotgun (WGS) entry which is preliminary data.</text>
</comment>
<dbReference type="EMBL" id="JAAMPC010000013">
    <property type="protein sequence ID" value="KAG2269495.1"/>
    <property type="molecule type" value="Genomic_DNA"/>
</dbReference>
<reference evidence="1 2" key="1">
    <citation type="submission" date="2020-02" db="EMBL/GenBank/DDBJ databases">
        <authorList>
            <person name="Ma Q."/>
            <person name="Huang Y."/>
            <person name="Song X."/>
            <person name="Pei D."/>
        </authorList>
    </citation>
    <scope>NUCLEOTIDE SEQUENCE [LARGE SCALE GENOMIC DNA]</scope>
    <source>
        <strain evidence="1">Sxm20200214</strain>
        <tissue evidence="1">Leaf</tissue>
    </source>
</reference>
<gene>
    <name evidence="1" type="ORF">Bca52824_064050</name>
</gene>
<dbReference type="Proteomes" id="UP000886595">
    <property type="component" value="Unassembled WGS sequence"/>
</dbReference>
<sequence length="233" mass="25889">MTELGSSVFRSSYSDLSNAFAFGLLLRQAEPSNFVKRQVGSRVLVMAWVEQAGSNNSISSHRSLCSSRAESSKLGSRRTKRASHRFTHLSIGAFGSFSSILGSCWEDRAEQIEQSGFFTLSTLQLTTEPWPVSVSESERYLQRLRFVQNAFAFGLLLRQAEPSNFVKHQVGSRELVLAWVEQAGSNNSISNHRSLYSSRAESSKLGSRRMKRASHRFTHRSIGALGSFSSILG</sequence>
<keyword evidence="2" id="KW-1185">Reference proteome</keyword>
<protein>
    <submittedName>
        <fullName evidence="1">Uncharacterized protein</fullName>
    </submittedName>
</protein>
<organism evidence="1 2">
    <name type="scientific">Brassica carinata</name>
    <name type="common">Ethiopian mustard</name>
    <name type="synonym">Abyssinian cabbage</name>
    <dbReference type="NCBI Taxonomy" id="52824"/>
    <lineage>
        <taxon>Eukaryota</taxon>
        <taxon>Viridiplantae</taxon>
        <taxon>Streptophyta</taxon>
        <taxon>Embryophyta</taxon>
        <taxon>Tracheophyta</taxon>
        <taxon>Spermatophyta</taxon>
        <taxon>Magnoliopsida</taxon>
        <taxon>eudicotyledons</taxon>
        <taxon>Gunneridae</taxon>
        <taxon>Pentapetalae</taxon>
        <taxon>rosids</taxon>
        <taxon>malvids</taxon>
        <taxon>Brassicales</taxon>
        <taxon>Brassicaceae</taxon>
        <taxon>Brassiceae</taxon>
        <taxon>Brassica</taxon>
    </lineage>
</organism>